<evidence type="ECO:0000313" key="8">
    <source>
        <dbReference type="Proteomes" id="UP000072421"/>
    </source>
</evidence>
<name>A0A127PKD8_9BURK</name>
<protein>
    <submittedName>
        <fullName evidence="7">YXWGXW repeat family protein</fullName>
    </submittedName>
</protein>
<dbReference type="Pfam" id="PF00691">
    <property type="entry name" value="OmpA"/>
    <property type="match status" value="1"/>
</dbReference>
<evidence type="ECO:0000256" key="5">
    <source>
        <dbReference type="SAM" id="SignalP"/>
    </source>
</evidence>
<proteinExistence type="predicted"/>
<dbReference type="InterPro" id="IPR024447">
    <property type="entry name" value="YXWGXW_rpt"/>
</dbReference>
<dbReference type="InterPro" id="IPR006665">
    <property type="entry name" value="OmpA-like"/>
</dbReference>
<evidence type="ECO:0000256" key="3">
    <source>
        <dbReference type="ARBA" id="ARBA00023237"/>
    </source>
</evidence>
<dbReference type="PROSITE" id="PS51123">
    <property type="entry name" value="OMPA_2"/>
    <property type="match status" value="1"/>
</dbReference>
<dbReference type="OrthoDB" id="5360144at2"/>
<feature type="signal peptide" evidence="5">
    <location>
        <begin position="1"/>
        <end position="27"/>
    </location>
</feature>
<evidence type="ECO:0000313" key="7">
    <source>
        <dbReference type="EMBL" id="AMO97881.1"/>
    </source>
</evidence>
<keyword evidence="2 4" id="KW-0472">Membrane</keyword>
<dbReference type="InterPro" id="IPR050330">
    <property type="entry name" value="Bact_OuterMem_StrucFunc"/>
</dbReference>
<dbReference type="GO" id="GO:0009279">
    <property type="term" value="C:cell outer membrane"/>
    <property type="evidence" value="ECO:0007669"/>
    <property type="project" value="UniProtKB-SubCell"/>
</dbReference>
<feature type="domain" description="OmpA-like" evidence="6">
    <location>
        <begin position="127"/>
        <end position="254"/>
    </location>
</feature>
<dbReference type="RefSeq" id="WP_061542080.1">
    <property type="nucleotide sequence ID" value="NZ_CP013232.1"/>
</dbReference>
<evidence type="ECO:0000256" key="4">
    <source>
        <dbReference type="PROSITE-ProRule" id="PRU00473"/>
    </source>
</evidence>
<dbReference type="PRINTS" id="PR01021">
    <property type="entry name" value="OMPADOMAIN"/>
</dbReference>
<organism evidence="7">
    <name type="scientific">Collimonas fungivorans</name>
    <dbReference type="NCBI Taxonomy" id="158899"/>
    <lineage>
        <taxon>Bacteria</taxon>
        <taxon>Pseudomonadati</taxon>
        <taxon>Pseudomonadota</taxon>
        <taxon>Betaproteobacteria</taxon>
        <taxon>Burkholderiales</taxon>
        <taxon>Oxalobacteraceae</taxon>
        <taxon>Collimonas</taxon>
    </lineage>
</organism>
<dbReference type="Proteomes" id="UP000072421">
    <property type="component" value="Chromosome"/>
</dbReference>
<sequence length="254" mass="28305">MQTYIRKILFLPAAATGILGAASNVLAQPAPYQPAPYQLQVQADPGWRRDAPQVAVERDGWQRFEAPPPRYEAVPPPARSGYAWQRGYWERRHRDEPRWVKGYWVAVQPVAVVAPPPPPPPPAPVQQRPKIERISADALFRFDQSSLGQMLPAGRARLAALAKRLAASRYARVEVRGYTDRLGSDSYNLNLSIRRANTVKDVLVSYGIPAARVKAVGLGAQDPVTQCRDGLQQEELIRCLLPNRRVEIATFAMP</sequence>
<dbReference type="SUPFAM" id="SSF103088">
    <property type="entry name" value="OmpA-like"/>
    <property type="match status" value="1"/>
</dbReference>
<dbReference type="EMBL" id="CP013232">
    <property type="protein sequence ID" value="AMO97881.1"/>
    <property type="molecule type" value="Genomic_DNA"/>
</dbReference>
<gene>
    <name evidence="7" type="ORF">CFter6_5314</name>
</gene>
<dbReference type="CDD" id="cd07185">
    <property type="entry name" value="OmpA_C-like"/>
    <property type="match status" value="1"/>
</dbReference>
<keyword evidence="5" id="KW-0732">Signal</keyword>
<evidence type="ECO:0000256" key="2">
    <source>
        <dbReference type="ARBA" id="ARBA00023136"/>
    </source>
</evidence>
<dbReference type="InterPro" id="IPR036737">
    <property type="entry name" value="OmpA-like_sf"/>
</dbReference>
<keyword evidence="3" id="KW-0998">Cell outer membrane</keyword>
<evidence type="ECO:0000256" key="1">
    <source>
        <dbReference type="ARBA" id="ARBA00004442"/>
    </source>
</evidence>
<accession>A0A127PKD8</accession>
<feature type="chain" id="PRO_5007277113" evidence="5">
    <location>
        <begin position="28"/>
        <end position="254"/>
    </location>
</feature>
<dbReference type="Gene3D" id="3.30.1330.60">
    <property type="entry name" value="OmpA-like domain"/>
    <property type="match status" value="1"/>
</dbReference>
<dbReference type="PANTHER" id="PTHR30329:SF21">
    <property type="entry name" value="LIPOPROTEIN YIAD-RELATED"/>
    <property type="match status" value="1"/>
</dbReference>
<evidence type="ECO:0000259" key="6">
    <source>
        <dbReference type="PROSITE" id="PS51123"/>
    </source>
</evidence>
<dbReference type="InterPro" id="IPR006664">
    <property type="entry name" value="OMP_bac"/>
</dbReference>
<reference evidence="7 8" key="1">
    <citation type="submission" date="2015-11" db="EMBL/GenBank/DDBJ databases">
        <title>Exploring the genomic traits of fungus-feeding bacterial genus Collimonas.</title>
        <authorList>
            <person name="Song C."/>
            <person name="Schmidt R."/>
            <person name="de Jager V."/>
            <person name="Krzyzanowska D."/>
            <person name="Jongedijk E."/>
            <person name="Cankar K."/>
            <person name="Beekwilder J."/>
            <person name="van Veen A."/>
            <person name="de Boer W."/>
            <person name="van Veen J.A."/>
            <person name="Garbeva P."/>
        </authorList>
    </citation>
    <scope>NUCLEOTIDE SEQUENCE [LARGE SCALE GENOMIC DNA]</scope>
    <source>
        <strain evidence="7 8">Ter6</strain>
    </source>
</reference>
<dbReference type="PANTHER" id="PTHR30329">
    <property type="entry name" value="STATOR ELEMENT OF FLAGELLAR MOTOR COMPLEX"/>
    <property type="match status" value="1"/>
</dbReference>
<comment type="subcellular location">
    <subcellularLocation>
        <location evidence="1">Cell outer membrane</location>
    </subcellularLocation>
</comment>
<dbReference type="PATRIC" id="fig|158899.10.peg.5234"/>
<dbReference type="Pfam" id="PF12779">
    <property type="entry name" value="WXXGXW"/>
    <property type="match status" value="1"/>
</dbReference>
<dbReference type="AlphaFoldDB" id="A0A127PKD8"/>